<evidence type="ECO:0000256" key="1">
    <source>
        <dbReference type="ARBA" id="ARBA00023125"/>
    </source>
</evidence>
<gene>
    <name evidence="4" type="ORF">J2Z34_001379</name>
</gene>
<dbReference type="PANTHER" id="PTHR33449">
    <property type="entry name" value="NUCLEOID-ASSOCIATED PROTEIN YBAB"/>
    <property type="match status" value="1"/>
</dbReference>
<dbReference type="SUPFAM" id="SSF82607">
    <property type="entry name" value="YbaB-like"/>
    <property type="match status" value="1"/>
</dbReference>
<dbReference type="InterPro" id="IPR036894">
    <property type="entry name" value="YbaB-like_sf"/>
</dbReference>
<comment type="function">
    <text evidence="2">Binds to DNA and alters its conformation. May be involved in regulation of gene expression, nucleoid organization and DNA protection.</text>
</comment>
<dbReference type="Pfam" id="PF02575">
    <property type="entry name" value="YbaB_DNA_bd"/>
    <property type="match status" value="1"/>
</dbReference>
<dbReference type="EMBL" id="JAGGKC010000009">
    <property type="protein sequence ID" value="MBP1918899.1"/>
    <property type="molecule type" value="Genomic_DNA"/>
</dbReference>
<dbReference type="Proteomes" id="UP001519271">
    <property type="component" value="Unassembled WGS sequence"/>
</dbReference>
<organism evidence="4 5">
    <name type="scientific">Youngiibacter multivorans</name>
    <dbReference type="NCBI Taxonomy" id="937251"/>
    <lineage>
        <taxon>Bacteria</taxon>
        <taxon>Bacillati</taxon>
        <taxon>Bacillota</taxon>
        <taxon>Clostridia</taxon>
        <taxon>Eubacteriales</taxon>
        <taxon>Clostridiaceae</taxon>
        <taxon>Youngiibacter</taxon>
    </lineage>
</organism>
<evidence type="ECO:0000256" key="3">
    <source>
        <dbReference type="SAM" id="Coils"/>
    </source>
</evidence>
<comment type="similarity">
    <text evidence="2">Belongs to the YbaB/EbfC family.</text>
</comment>
<name>A0ABS4G2Y5_9CLOT</name>
<evidence type="ECO:0000313" key="5">
    <source>
        <dbReference type="Proteomes" id="UP001519271"/>
    </source>
</evidence>
<keyword evidence="3" id="KW-0175">Coiled coil</keyword>
<sequence length="110" mass="11879">MAKGFPGMGGGNMNALLKQAQKMQKQIEDAQKELETKEYEFSIGGGACSVKANGKKVITEIKLLPDAVDPEDVETLEDMILAAINNVLEMVDDEKEKVMGKLTGGMPGMF</sequence>
<keyword evidence="1 2" id="KW-0238">DNA-binding</keyword>
<keyword evidence="2" id="KW-0963">Cytoplasm</keyword>
<dbReference type="InterPro" id="IPR004401">
    <property type="entry name" value="YbaB/EbfC"/>
</dbReference>
<evidence type="ECO:0000256" key="2">
    <source>
        <dbReference type="HAMAP-Rule" id="MF_00274"/>
    </source>
</evidence>
<dbReference type="PANTHER" id="PTHR33449:SF1">
    <property type="entry name" value="NUCLEOID-ASSOCIATED PROTEIN YBAB"/>
    <property type="match status" value="1"/>
</dbReference>
<protein>
    <recommendedName>
        <fullName evidence="2">Nucleoid-associated protein J2Z34_001379</fullName>
    </recommendedName>
</protein>
<keyword evidence="5" id="KW-1185">Reference proteome</keyword>
<dbReference type="HAMAP" id="MF_00274">
    <property type="entry name" value="DNA_YbaB_EbfC"/>
    <property type="match status" value="1"/>
</dbReference>
<accession>A0ABS4G2Y5</accession>
<dbReference type="Gene3D" id="3.30.1310.10">
    <property type="entry name" value="Nucleoid-associated protein YbaB-like domain"/>
    <property type="match status" value="1"/>
</dbReference>
<comment type="subunit">
    <text evidence="2">Homodimer.</text>
</comment>
<comment type="subcellular location">
    <subcellularLocation>
        <location evidence="2">Cytoplasm</location>
        <location evidence="2">Nucleoid</location>
    </subcellularLocation>
</comment>
<dbReference type="GO" id="GO:0003677">
    <property type="term" value="F:DNA binding"/>
    <property type="evidence" value="ECO:0007669"/>
    <property type="project" value="UniProtKB-KW"/>
</dbReference>
<comment type="caution">
    <text evidence="4">The sequence shown here is derived from an EMBL/GenBank/DDBJ whole genome shotgun (WGS) entry which is preliminary data.</text>
</comment>
<feature type="coiled-coil region" evidence="3">
    <location>
        <begin position="13"/>
        <end position="40"/>
    </location>
</feature>
<proteinExistence type="inferred from homology"/>
<dbReference type="NCBIfam" id="TIGR00103">
    <property type="entry name" value="DNA_YbaB_EbfC"/>
    <property type="match status" value="1"/>
</dbReference>
<reference evidence="4 5" key="1">
    <citation type="submission" date="2021-03" db="EMBL/GenBank/DDBJ databases">
        <title>Genomic Encyclopedia of Type Strains, Phase IV (KMG-IV): sequencing the most valuable type-strain genomes for metagenomic binning, comparative biology and taxonomic classification.</title>
        <authorList>
            <person name="Goeker M."/>
        </authorList>
    </citation>
    <scope>NUCLEOTIDE SEQUENCE [LARGE SCALE GENOMIC DNA]</scope>
    <source>
        <strain evidence="4 5">DSM 6139</strain>
    </source>
</reference>
<dbReference type="PIRSF" id="PIRSF004555">
    <property type="entry name" value="UCP004555"/>
    <property type="match status" value="1"/>
</dbReference>
<evidence type="ECO:0000313" key="4">
    <source>
        <dbReference type="EMBL" id="MBP1918899.1"/>
    </source>
</evidence>
<dbReference type="RefSeq" id="WP_209459120.1">
    <property type="nucleotide sequence ID" value="NZ_JAGGKC010000009.1"/>
</dbReference>